<accession>A0A2T3QGU7</accession>
<evidence type="ECO:0000313" key="1">
    <source>
        <dbReference type="EMBL" id="SPY28256.1"/>
    </source>
</evidence>
<dbReference type="AlphaFoldDB" id="A0A2T3QGU7"/>
<proteinExistence type="predicted"/>
<sequence>MDNVVELSLFRKNKASNSLEHIGDVEQTFAEMKQKLFGDTRSSKEINSLFSEAKKQLRARGIKKIRVQHKDFQDFQKSRTIILEQDKLIFSCSISKNEILESGWKLISLNTSKLLKAIDLVEIVLTTSKGE</sequence>
<dbReference type="RefSeq" id="WP_036763842.1">
    <property type="nucleotide sequence ID" value="NZ_PYOG01000022.1"/>
</dbReference>
<evidence type="ECO:0000313" key="2">
    <source>
        <dbReference type="Proteomes" id="UP000251647"/>
    </source>
</evidence>
<protein>
    <submittedName>
        <fullName evidence="1">Uncharacterized protein</fullName>
    </submittedName>
</protein>
<organism evidence="1 2">
    <name type="scientific">Photobacterium damselae</name>
    <dbReference type="NCBI Taxonomy" id="38293"/>
    <lineage>
        <taxon>Bacteria</taxon>
        <taxon>Pseudomonadati</taxon>
        <taxon>Pseudomonadota</taxon>
        <taxon>Gammaproteobacteria</taxon>
        <taxon>Vibrionales</taxon>
        <taxon>Vibrionaceae</taxon>
        <taxon>Photobacterium</taxon>
    </lineage>
</organism>
<dbReference type="Proteomes" id="UP000251647">
    <property type="component" value="Unassembled WGS sequence"/>
</dbReference>
<name>A0A2T3QGU7_PHODM</name>
<reference evidence="1 2" key="1">
    <citation type="submission" date="2018-06" db="EMBL/GenBank/DDBJ databases">
        <authorList>
            <consortium name="Pathogen Informatics"/>
            <person name="Doyle S."/>
        </authorList>
    </citation>
    <scope>NUCLEOTIDE SEQUENCE [LARGE SCALE GENOMIC DNA]</scope>
    <source>
        <strain evidence="1 2">NCTC11647</strain>
    </source>
</reference>
<gene>
    <name evidence="1" type="ORF">NCTC11647_01345</name>
</gene>
<dbReference type="EMBL" id="UATL01000001">
    <property type="protein sequence ID" value="SPY28256.1"/>
    <property type="molecule type" value="Genomic_DNA"/>
</dbReference>